<dbReference type="EMBL" id="CAEZTO010000001">
    <property type="protein sequence ID" value="CAB4563040.1"/>
    <property type="molecule type" value="Genomic_DNA"/>
</dbReference>
<evidence type="ECO:0000313" key="9">
    <source>
        <dbReference type="EMBL" id="CAB4563040.1"/>
    </source>
</evidence>
<evidence type="ECO:0000256" key="1">
    <source>
        <dbReference type="ARBA" id="ARBA00006336"/>
    </source>
</evidence>
<dbReference type="AlphaFoldDB" id="A0A6J6DG38"/>
<evidence type="ECO:0000256" key="4">
    <source>
        <dbReference type="ARBA" id="ARBA00022801"/>
    </source>
</evidence>
<evidence type="ECO:0000259" key="8">
    <source>
        <dbReference type="Pfam" id="PF00857"/>
    </source>
</evidence>
<dbReference type="Gene3D" id="3.40.50.850">
    <property type="entry name" value="Isochorismatase-like"/>
    <property type="match status" value="1"/>
</dbReference>
<dbReference type="Pfam" id="PF00857">
    <property type="entry name" value="Isochorismatase"/>
    <property type="match status" value="1"/>
</dbReference>
<evidence type="ECO:0000256" key="2">
    <source>
        <dbReference type="ARBA" id="ARBA00022642"/>
    </source>
</evidence>
<dbReference type="PANTHER" id="PTHR11080">
    <property type="entry name" value="PYRAZINAMIDASE/NICOTINAMIDASE"/>
    <property type="match status" value="1"/>
</dbReference>
<dbReference type="GO" id="GO:0019363">
    <property type="term" value="P:pyridine nucleotide biosynthetic process"/>
    <property type="evidence" value="ECO:0007669"/>
    <property type="project" value="UniProtKB-KW"/>
</dbReference>
<proteinExistence type="inferred from homology"/>
<keyword evidence="4" id="KW-0378">Hydrolase</keyword>
<dbReference type="InterPro" id="IPR000868">
    <property type="entry name" value="Isochorismatase-like_dom"/>
</dbReference>
<accession>A0A6J6DG38</accession>
<sequence length="194" mass="20634">MTKALLVIDVQNDFCEGGALACEGGASAATKITNFLKTNKSNYDYVIASRDWHTPGDSNAGHFASAGSEPDYVTTWPIHCVANTNGAEYHPNLDQSLIDIHIKKGQNAIGYSIFDGTDEAGEPYPELIKRLKLSHVDIVGIATDYCVRASALDSISNNLTTRVITSLTAGVSLASVEKAIDEMVDAGVTVVPTT</sequence>
<dbReference type="SUPFAM" id="SSF52499">
    <property type="entry name" value="Isochorismatase-like hydrolases"/>
    <property type="match status" value="1"/>
</dbReference>
<reference evidence="9" key="1">
    <citation type="submission" date="2020-05" db="EMBL/GenBank/DDBJ databases">
        <authorList>
            <person name="Chiriac C."/>
            <person name="Salcher M."/>
            <person name="Ghai R."/>
            <person name="Kavagutti S V."/>
        </authorList>
    </citation>
    <scope>NUCLEOTIDE SEQUENCE</scope>
</reference>
<feature type="domain" description="Isochorismatase-like" evidence="8">
    <location>
        <begin position="4"/>
        <end position="193"/>
    </location>
</feature>
<keyword evidence="2" id="KW-0662">Pyridine nucleotide biosynthesis</keyword>
<keyword evidence="3" id="KW-0479">Metal-binding</keyword>
<name>A0A6J6DG38_9ZZZZ</name>
<evidence type="ECO:0000256" key="5">
    <source>
        <dbReference type="ARBA" id="ARBA00037900"/>
    </source>
</evidence>
<evidence type="ECO:0000256" key="7">
    <source>
        <dbReference type="ARBA" id="ARBA00043224"/>
    </source>
</evidence>
<protein>
    <recommendedName>
        <fullName evidence="6">nicotinamidase</fullName>
        <ecNumber evidence="6">3.5.1.19</ecNumber>
    </recommendedName>
    <alternativeName>
        <fullName evidence="7">Nicotinamide deamidase</fullName>
    </alternativeName>
</protein>
<comment type="pathway">
    <text evidence="5">Cofactor biosynthesis; nicotinate biosynthesis; nicotinate from nicotinamide: step 1/1.</text>
</comment>
<dbReference type="GO" id="GO:0046872">
    <property type="term" value="F:metal ion binding"/>
    <property type="evidence" value="ECO:0007669"/>
    <property type="project" value="UniProtKB-KW"/>
</dbReference>
<organism evidence="9">
    <name type="scientific">freshwater metagenome</name>
    <dbReference type="NCBI Taxonomy" id="449393"/>
    <lineage>
        <taxon>unclassified sequences</taxon>
        <taxon>metagenomes</taxon>
        <taxon>ecological metagenomes</taxon>
    </lineage>
</organism>
<dbReference type="InterPro" id="IPR036380">
    <property type="entry name" value="Isochorismatase-like_sf"/>
</dbReference>
<evidence type="ECO:0000256" key="6">
    <source>
        <dbReference type="ARBA" id="ARBA00039017"/>
    </source>
</evidence>
<evidence type="ECO:0000256" key="3">
    <source>
        <dbReference type="ARBA" id="ARBA00022723"/>
    </source>
</evidence>
<dbReference type="InterPro" id="IPR052347">
    <property type="entry name" value="Isochorismatase_Nicotinamidase"/>
</dbReference>
<dbReference type="GO" id="GO:0008936">
    <property type="term" value="F:nicotinamidase activity"/>
    <property type="evidence" value="ECO:0007669"/>
    <property type="project" value="UniProtKB-EC"/>
</dbReference>
<gene>
    <name evidence="9" type="ORF">UFOPK1693_00167</name>
</gene>
<dbReference type="PANTHER" id="PTHR11080:SF2">
    <property type="entry name" value="LD05707P"/>
    <property type="match status" value="1"/>
</dbReference>
<dbReference type="EC" id="3.5.1.19" evidence="6"/>
<comment type="similarity">
    <text evidence="1">Belongs to the isochorismatase family.</text>
</comment>